<dbReference type="Proteomes" id="UP000198802">
    <property type="component" value="Unassembled WGS sequence"/>
</dbReference>
<dbReference type="SUPFAM" id="SSF54631">
    <property type="entry name" value="CBS-domain pair"/>
    <property type="match status" value="1"/>
</dbReference>
<evidence type="ECO:0000313" key="5">
    <source>
        <dbReference type="Proteomes" id="UP000198802"/>
    </source>
</evidence>
<accession>A0A0S4QJQ2</accession>
<keyword evidence="1 2" id="KW-0129">CBS domain</keyword>
<organism evidence="4 5">
    <name type="scientific">Parafrankia irregularis</name>
    <dbReference type="NCBI Taxonomy" id="795642"/>
    <lineage>
        <taxon>Bacteria</taxon>
        <taxon>Bacillati</taxon>
        <taxon>Actinomycetota</taxon>
        <taxon>Actinomycetes</taxon>
        <taxon>Frankiales</taxon>
        <taxon>Frankiaceae</taxon>
        <taxon>Parafrankia</taxon>
    </lineage>
</organism>
<proteinExistence type="predicted"/>
<feature type="domain" description="CBS" evidence="3">
    <location>
        <begin position="72"/>
        <end position="128"/>
    </location>
</feature>
<name>A0A0S4QJQ2_9ACTN</name>
<reference evidence="5" key="1">
    <citation type="submission" date="2015-11" db="EMBL/GenBank/DDBJ databases">
        <authorList>
            <person name="Varghese N."/>
        </authorList>
    </citation>
    <scope>NUCLEOTIDE SEQUENCE [LARGE SCALE GENOMIC DNA]</scope>
    <source>
        <strain evidence="5">DSM 45899</strain>
    </source>
</reference>
<sequence>MRVSDGMSVLVLVIGPNHTLRQAARLMAARHVGAAVVLDSESQGFGILTERDVLRSVALGQDPDVELVGDHVTRDVVVAGPDWSLDEAAAAMLRGGFRHLIVTSGAEVEGVLSMRDVVRCWSRQRVAA</sequence>
<dbReference type="PANTHER" id="PTHR43080:SF2">
    <property type="entry name" value="CBS DOMAIN-CONTAINING PROTEIN"/>
    <property type="match status" value="1"/>
</dbReference>
<dbReference type="PANTHER" id="PTHR43080">
    <property type="entry name" value="CBS DOMAIN-CONTAINING PROTEIN CBSX3, MITOCHONDRIAL"/>
    <property type="match status" value="1"/>
</dbReference>
<dbReference type="RefSeq" id="WP_054565031.1">
    <property type="nucleotide sequence ID" value="NZ_FAOZ01000005.1"/>
</dbReference>
<dbReference type="SMART" id="SM00116">
    <property type="entry name" value="CBS"/>
    <property type="match status" value="2"/>
</dbReference>
<evidence type="ECO:0000313" key="4">
    <source>
        <dbReference type="EMBL" id="CUU55725.1"/>
    </source>
</evidence>
<dbReference type="InterPro" id="IPR051257">
    <property type="entry name" value="Diverse_CBS-Domain"/>
</dbReference>
<feature type="domain" description="CBS" evidence="3">
    <location>
        <begin position="7"/>
        <end position="63"/>
    </location>
</feature>
<dbReference type="PROSITE" id="PS51371">
    <property type="entry name" value="CBS"/>
    <property type="match status" value="2"/>
</dbReference>
<dbReference type="Gene3D" id="3.10.580.10">
    <property type="entry name" value="CBS-domain"/>
    <property type="match status" value="1"/>
</dbReference>
<keyword evidence="5" id="KW-1185">Reference proteome</keyword>
<dbReference type="Pfam" id="PF00571">
    <property type="entry name" value="CBS"/>
    <property type="match status" value="2"/>
</dbReference>
<evidence type="ECO:0000259" key="3">
    <source>
        <dbReference type="PROSITE" id="PS51371"/>
    </source>
</evidence>
<protein>
    <submittedName>
        <fullName evidence="4">CBS domain-containing protein</fullName>
    </submittedName>
</protein>
<dbReference type="AlphaFoldDB" id="A0A0S4QJQ2"/>
<evidence type="ECO:0000256" key="2">
    <source>
        <dbReference type="PROSITE-ProRule" id="PRU00703"/>
    </source>
</evidence>
<dbReference type="InterPro" id="IPR000644">
    <property type="entry name" value="CBS_dom"/>
</dbReference>
<dbReference type="EMBL" id="FAOZ01000005">
    <property type="protein sequence ID" value="CUU55725.1"/>
    <property type="molecule type" value="Genomic_DNA"/>
</dbReference>
<dbReference type="InterPro" id="IPR046342">
    <property type="entry name" value="CBS_dom_sf"/>
</dbReference>
<gene>
    <name evidence="4" type="ORF">Ga0074812_105380</name>
</gene>
<evidence type="ECO:0000256" key="1">
    <source>
        <dbReference type="ARBA" id="ARBA00023122"/>
    </source>
</evidence>